<dbReference type="InterPro" id="IPR000160">
    <property type="entry name" value="GGDEF_dom"/>
</dbReference>
<name>A0AAW8R3E4_9ALTE</name>
<dbReference type="InterPro" id="IPR035919">
    <property type="entry name" value="EAL_sf"/>
</dbReference>
<gene>
    <name evidence="4" type="ORF">RM544_08650</name>
</gene>
<evidence type="ECO:0000259" key="3">
    <source>
        <dbReference type="PROSITE" id="PS50887"/>
    </source>
</evidence>
<reference evidence="4 5" key="1">
    <citation type="submission" date="2023-09" db="EMBL/GenBank/DDBJ databases">
        <authorList>
            <person name="Rey-Velasco X."/>
        </authorList>
    </citation>
    <scope>NUCLEOTIDE SEQUENCE [LARGE SCALE GENOMIC DNA]</scope>
    <source>
        <strain evidence="4 5">W409</strain>
    </source>
</reference>
<keyword evidence="5" id="KW-1185">Reference proteome</keyword>
<dbReference type="Pfam" id="PF00990">
    <property type="entry name" value="GGDEF"/>
    <property type="match status" value="1"/>
</dbReference>
<feature type="transmembrane region" description="Helical" evidence="1">
    <location>
        <begin position="51"/>
        <end position="69"/>
    </location>
</feature>
<dbReference type="CDD" id="cd01948">
    <property type="entry name" value="EAL"/>
    <property type="match status" value="1"/>
</dbReference>
<dbReference type="AlphaFoldDB" id="A0AAW8R3E4"/>
<dbReference type="PROSITE" id="PS50887">
    <property type="entry name" value="GGDEF"/>
    <property type="match status" value="1"/>
</dbReference>
<feature type="domain" description="EAL" evidence="2">
    <location>
        <begin position="430"/>
        <end position="679"/>
    </location>
</feature>
<evidence type="ECO:0000313" key="5">
    <source>
        <dbReference type="Proteomes" id="UP001249020"/>
    </source>
</evidence>
<evidence type="ECO:0000256" key="1">
    <source>
        <dbReference type="SAM" id="Phobius"/>
    </source>
</evidence>
<dbReference type="SMART" id="SM00267">
    <property type="entry name" value="GGDEF"/>
    <property type="match status" value="1"/>
</dbReference>
<feature type="domain" description="GGDEF" evidence="3">
    <location>
        <begin position="282"/>
        <end position="421"/>
    </location>
</feature>
<dbReference type="EMBL" id="JAVRIE010000003">
    <property type="protein sequence ID" value="MDT0582608.1"/>
    <property type="molecule type" value="Genomic_DNA"/>
</dbReference>
<sequence>MMRHTDIFNSTEQDTKSRLQLLYGNAPGGLLITLLCMAVLCFGFETPEQQSTKTLIFGLLVCSHFLRIIDNVYTTQQFKKSNFRAKPVTWRLSTGILVNSTIWASYSFLLVPTMDGIEITVSAIILSALAGGAITILAASTRLSVLYMSSLILPYAVMGFFSEFEYFHYISFLGFSFWAVMMMSSKQAGKFVSEALDLKSKNTSLLDLMDLEKKEVERVNSQLITVNEQLDRYNLSLESEVNKRTEEIYRLSNVDPLTNLMNRSAFLHELKTVTRRPESLQQQFALLFIDLDGFKDVNDGFGHKTGDSVLSEIGMRLHEQLFLLELDDSQNNLLCRWGGDEFLLFMPYDSENVIDTLTTNIQRAIAETIKISSNNIVLGASIGIAKFPHDSEDPHQLIQYADISMYCHKNLGKGDAIAFSPALFEEFQHDQIIRDGLKHAMATKELSLAYQPIVDVQTNSLWAIEALLRWQHKDQFISPAEFIPIAEKSGRINQIGAWVLNKACEDAAQWAYPTKPAVSVNVSSIQLLDANFIQIIIDALRNSGLPAERLHLEITESVMLENGELAQSQLKKIADLGIHISIDDFGTGFSSLNQLQTMSFDIIKIDRSFLQDLSKRDKTIISATKLIADEFEACAVAEGIETETELEVLKDLGIRYIQGYLLARPMPNSELDDWVNKYHNKNN</sequence>
<dbReference type="InterPro" id="IPR052155">
    <property type="entry name" value="Biofilm_reg_signaling"/>
</dbReference>
<accession>A0AAW8R3E4</accession>
<keyword evidence="1" id="KW-1133">Transmembrane helix</keyword>
<dbReference type="InterPro" id="IPR001633">
    <property type="entry name" value="EAL_dom"/>
</dbReference>
<feature type="transmembrane region" description="Helical" evidence="1">
    <location>
        <begin position="167"/>
        <end position="184"/>
    </location>
</feature>
<proteinExistence type="predicted"/>
<keyword evidence="1" id="KW-0812">Transmembrane</keyword>
<evidence type="ECO:0000313" key="4">
    <source>
        <dbReference type="EMBL" id="MDT0582608.1"/>
    </source>
</evidence>
<dbReference type="Gene3D" id="3.20.20.450">
    <property type="entry name" value="EAL domain"/>
    <property type="match status" value="1"/>
</dbReference>
<protein>
    <submittedName>
        <fullName evidence="4">EAL domain-containing protein</fullName>
    </submittedName>
</protein>
<feature type="transmembrane region" description="Helical" evidence="1">
    <location>
        <begin position="117"/>
        <end position="138"/>
    </location>
</feature>
<feature type="transmembrane region" description="Helical" evidence="1">
    <location>
        <begin position="21"/>
        <end position="45"/>
    </location>
</feature>
<dbReference type="Gene3D" id="3.30.70.270">
    <property type="match status" value="1"/>
</dbReference>
<comment type="caution">
    <text evidence="4">The sequence shown here is derived from an EMBL/GenBank/DDBJ whole genome shotgun (WGS) entry which is preliminary data.</text>
</comment>
<feature type="transmembrane region" description="Helical" evidence="1">
    <location>
        <begin position="90"/>
        <end position="111"/>
    </location>
</feature>
<dbReference type="SUPFAM" id="SSF55073">
    <property type="entry name" value="Nucleotide cyclase"/>
    <property type="match status" value="1"/>
</dbReference>
<dbReference type="PANTHER" id="PTHR44757">
    <property type="entry name" value="DIGUANYLATE CYCLASE DGCP"/>
    <property type="match status" value="1"/>
</dbReference>
<dbReference type="RefSeq" id="WP_311361391.1">
    <property type="nucleotide sequence ID" value="NZ_JAVRIE010000003.1"/>
</dbReference>
<keyword evidence="1" id="KW-0472">Membrane</keyword>
<dbReference type="NCBIfam" id="TIGR00254">
    <property type="entry name" value="GGDEF"/>
    <property type="match status" value="1"/>
</dbReference>
<organism evidence="4 5">
    <name type="scientific">Brumicola blandensis</name>
    <dbReference type="NCBI Taxonomy" id="3075611"/>
    <lineage>
        <taxon>Bacteria</taxon>
        <taxon>Pseudomonadati</taxon>
        <taxon>Pseudomonadota</taxon>
        <taxon>Gammaproteobacteria</taxon>
        <taxon>Alteromonadales</taxon>
        <taxon>Alteromonadaceae</taxon>
        <taxon>Brumicola</taxon>
    </lineage>
</organism>
<evidence type="ECO:0000259" key="2">
    <source>
        <dbReference type="PROSITE" id="PS50883"/>
    </source>
</evidence>
<dbReference type="Pfam" id="PF00563">
    <property type="entry name" value="EAL"/>
    <property type="match status" value="1"/>
</dbReference>
<dbReference type="SUPFAM" id="SSF141868">
    <property type="entry name" value="EAL domain-like"/>
    <property type="match status" value="1"/>
</dbReference>
<dbReference type="Proteomes" id="UP001249020">
    <property type="component" value="Unassembled WGS sequence"/>
</dbReference>
<dbReference type="PROSITE" id="PS50883">
    <property type="entry name" value="EAL"/>
    <property type="match status" value="1"/>
</dbReference>
<dbReference type="CDD" id="cd01949">
    <property type="entry name" value="GGDEF"/>
    <property type="match status" value="1"/>
</dbReference>
<dbReference type="InterPro" id="IPR029787">
    <property type="entry name" value="Nucleotide_cyclase"/>
</dbReference>
<dbReference type="InterPro" id="IPR043128">
    <property type="entry name" value="Rev_trsase/Diguanyl_cyclase"/>
</dbReference>
<dbReference type="SMART" id="SM00052">
    <property type="entry name" value="EAL"/>
    <property type="match status" value="1"/>
</dbReference>
<dbReference type="PANTHER" id="PTHR44757:SF2">
    <property type="entry name" value="BIOFILM ARCHITECTURE MAINTENANCE PROTEIN MBAA"/>
    <property type="match status" value="1"/>
</dbReference>